<keyword evidence="6" id="KW-1185">Reference proteome</keyword>
<accession>B7K731</accession>
<dbReference type="PANTHER" id="PTHR46796">
    <property type="entry name" value="HTH-TYPE TRANSCRIPTIONAL ACTIVATOR RHAS-RELATED"/>
    <property type="match status" value="1"/>
</dbReference>
<evidence type="ECO:0000313" key="5">
    <source>
        <dbReference type="EMBL" id="ACK69599.1"/>
    </source>
</evidence>
<dbReference type="InterPro" id="IPR018060">
    <property type="entry name" value="HTH_AraC"/>
</dbReference>
<dbReference type="Proteomes" id="UP000002384">
    <property type="component" value="Chromosome"/>
</dbReference>
<keyword evidence="2" id="KW-0238">DNA-binding</keyword>
<dbReference type="PROSITE" id="PS01124">
    <property type="entry name" value="HTH_ARAC_FAMILY_2"/>
    <property type="match status" value="1"/>
</dbReference>
<dbReference type="STRING" id="65393.PCC7424_1148"/>
<evidence type="ECO:0000256" key="1">
    <source>
        <dbReference type="ARBA" id="ARBA00023015"/>
    </source>
</evidence>
<dbReference type="eggNOG" id="COG4977">
    <property type="taxonomic scope" value="Bacteria"/>
</dbReference>
<evidence type="ECO:0000256" key="2">
    <source>
        <dbReference type="ARBA" id="ARBA00023125"/>
    </source>
</evidence>
<dbReference type="InterPro" id="IPR050204">
    <property type="entry name" value="AraC_XylS_family_regulators"/>
</dbReference>
<keyword evidence="1" id="KW-0805">Transcription regulation</keyword>
<dbReference type="KEGG" id="cyc:PCC7424_1148"/>
<feature type="domain" description="HTH araC/xylS-type" evidence="4">
    <location>
        <begin position="207"/>
        <end position="305"/>
    </location>
</feature>
<dbReference type="InterPro" id="IPR009057">
    <property type="entry name" value="Homeodomain-like_sf"/>
</dbReference>
<reference evidence="6" key="1">
    <citation type="journal article" date="2011" name="MBio">
        <title>Novel metabolic attributes of the genus Cyanothece, comprising a group of unicellular nitrogen-fixing Cyanobacteria.</title>
        <authorList>
            <person name="Bandyopadhyay A."/>
            <person name="Elvitigala T."/>
            <person name="Welsh E."/>
            <person name="Stockel J."/>
            <person name="Liberton M."/>
            <person name="Min H."/>
            <person name="Sherman L.A."/>
            <person name="Pakrasi H.B."/>
        </authorList>
    </citation>
    <scope>NUCLEOTIDE SEQUENCE [LARGE SCALE GENOMIC DNA]</scope>
    <source>
        <strain evidence="6">PCC 7424</strain>
    </source>
</reference>
<dbReference type="PRINTS" id="PR00032">
    <property type="entry name" value="HTHARAC"/>
</dbReference>
<dbReference type="Gene3D" id="1.10.10.60">
    <property type="entry name" value="Homeodomain-like"/>
    <property type="match status" value="2"/>
</dbReference>
<dbReference type="GO" id="GO:0043565">
    <property type="term" value="F:sequence-specific DNA binding"/>
    <property type="evidence" value="ECO:0007669"/>
    <property type="project" value="InterPro"/>
</dbReference>
<dbReference type="SMART" id="SM00342">
    <property type="entry name" value="HTH_ARAC"/>
    <property type="match status" value="1"/>
</dbReference>
<dbReference type="HOGENOM" id="CLU_000445_88_4_3"/>
<dbReference type="GO" id="GO:0003700">
    <property type="term" value="F:DNA-binding transcription factor activity"/>
    <property type="evidence" value="ECO:0007669"/>
    <property type="project" value="InterPro"/>
</dbReference>
<dbReference type="PANTHER" id="PTHR46796:SF6">
    <property type="entry name" value="ARAC SUBFAMILY"/>
    <property type="match status" value="1"/>
</dbReference>
<evidence type="ECO:0000313" key="6">
    <source>
        <dbReference type="Proteomes" id="UP000002384"/>
    </source>
</evidence>
<dbReference type="SUPFAM" id="SSF46689">
    <property type="entry name" value="Homeodomain-like"/>
    <property type="match status" value="2"/>
</dbReference>
<dbReference type="InterPro" id="IPR020449">
    <property type="entry name" value="Tscrpt_reg_AraC-type_HTH"/>
</dbReference>
<evidence type="ECO:0000256" key="3">
    <source>
        <dbReference type="ARBA" id="ARBA00023163"/>
    </source>
</evidence>
<dbReference type="InterPro" id="IPR018062">
    <property type="entry name" value="HTH_AraC-typ_CS"/>
</dbReference>
<dbReference type="EMBL" id="CP001291">
    <property type="protein sequence ID" value="ACK69599.1"/>
    <property type="molecule type" value="Genomic_DNA"/>
</dbReference>
<protein>
    <submittedName>
        <fullName evidence="5">Transcriptional regulator, AraC family</fullName>
    </submittedName>
</protein>
<name>B7K731_GLOC7</name>
<keyword evidence="3" id="KW-0804">Transcription</keyword>
<dbReference type="AlphaFoldDB" id="B7K731"/>
<dbReference type="PROSITE" id="PS00041">
    <property type="entry name" value="HTH_ARAC_FAMILY_1"/>
    <property type="match status" value="1"/>
</dbReference>
<evidence type="ECO:0000259" key="4">
    <source>
        <dbReference type="PROSITE" id="PS01124"/>
    </source>
</evidence>
<sequence length="309" mass="35039">MDVLSEQLKIKPVPNFQNIRKIYSPDEGMIFSSQGLGWDSVVIKEYQLPPSEGTDPPSSQHDLTLCLAPRPHRIHQVIGKQHYVGIYSKGDICLTPAGLEGGYRAEGEDHFLQIQIEPQFLEQVAQQIDEIKANHVELVPKFRIRNPNLEHIIMMLYRELTQGMGYGSKLYIESLTNALAINLLRDYCVTKISLNLYSGGLSDGQLLLITDYINDNLAGEIKLSNLSELIGISQFHFSRLFKQTVGISPHQYLMRQRIERAKLLLKNSPLSVVEVALSCGFSSHSHFGKYFRQITGLTPKEYRVNRRGE</sequence>
<dbReference type="Pfam" id="PF12833">
    <property type="entry name" value="HTH_18"/>
    <property type="match status" value="1"/>
</dbReference>
<gene>
    <name evidence="5" type="ordered locus">PCC7424_1148</name>
</gene>
<proteinExistence type="predicted"/>
<organism evidence="5 6">
    <name type="scientific">Gloeothece citriformis (strain PCC 7424)</name>
    <name type="common">Cyanothece sp. (strain PCC 7424)</name>
    <dbReference type="NCBI Taxonomy" id="65393"/>
    <lineage>
        <taxon>Bacteria</taxon>
        <taxon>Bacillati</taxon>
        <taxon>Cyanobacteriota</taxon>
        <taxon>Cyanophyceae</taxon>
        <taxon>Oscillatoriophycideae</taxon>
        <taxon>Chroococcales</taxon>
        <taxon>Aphanothecaceae</taxon>
        <taxon>Gloeothece</taxon>
        <taxon>Gloeothece citriformis</taxon>
    </lineage>
</organism>